<proteinExistence type="predicted"/>
<dbReference type="EMBL" id="GHWJ01009682">
    <property type="protein sequence ID" value="NOV42419.1"/>
    <property type="molecule type" value="Transcribed_RNA"/>
</dbReference>
<keyword evidence="1" id="KW-0732">Signal</keyword>
<feature type="chain" id="PRO_5026675228" evidence="1">
    <location>
        <begin position="20"/>
        <end position="187"/>
    </location>
</feature>
<dbReference type="AlphaFoldDB" id="A0A6M2D8K5"/>
<evidence type="ECO:0000313" key="2">
    <source>
        <dbReference type="EMBL" id="NOV42419.1"/>
    </source>
</evidence>
<feature type="signal peptide" evidence="1">
    <location>
        <begin position="1"/>
        <end position="19"/>
    </location>
</feature>
<protein>
    <submittedName>
        <fullName evidence="2">Putative secreted protein synganglion overexpressed</fullName>
    </submittedName>
</protein>
<name>A0A6M2D8K5_RHIMP</name>
<dbReference type="VEuPathDB" id="VectorBase:LOC119179657"/>
<evidence type="ECO:0000256" key="1">
    <source>
        <dbReference type="SAM" id="SignalP"/>
    </source>
</evidence>
<accession>A0A6M2D8K5</accession>
<reference evidence="2" key="1">
    <citation type="submission" date="2019-09" db="EMBL/GenBank/DDBJ databases">
        <title>Organ-specific transcriptomic study of the physiology of the cattle tick, Rhipicephalus microplus.</title>
        <authorList>
            <person name="Tirloni L."/>
            <person name="Braz G."/>
            <person name="Gandara A.C.P."/>
            <person name="Sabadin G.A."/>
            <person name="da Silva R.M."/>
            <person name="Guizzo M.G."/>
            <person name="Machado J.A."/>
            <person name="Costa E.P."/>
            <person name="Gomes H.F."/>
            <person name="Moraes J."/>
            <person name="Mota M.B.S."/>
            <person name="Mesquita R.D."/>
            <person name="Alvarenga P.H."/>
            <person name="Alves F."/>
            <person name="Seixas A."/>
            <person name="da Fonseca R.N."/>
            <person name="Fogaca A."/>
            <person name="Logullo C."/>
            <person name="Tanaka A."/>
            <person name="Daffre S."/>
            <person name="Termignoni C."/>
            <person name="Vaz I.S.Jr."/>
            <person name="Oliveira P.L."/>
            <person name="Ribeiro J.M."/>
        </authorList>
    </citation>
    <scope>NUCLEOTIDE SEQUENCE</scope>
    <source>
        <strain evidence="2">Porto Alegre</strain>
    </source>
</reference>
<sequence>MGFFAHILYVLAFALVASSRPANKTCNEVLEQQVHDAGCRLLGRLPDRWLLRFDSVGGSNESVPVLALVFGLADSTTHIESSMCWSELTAALAMQGMAKVALPASTARVFFAAKAKIKAELSWPGPEVDDLNVGNWELMDSSHDEVETTKEADFLLQVTREAALTAIERQLPRLLLRALKPRTPTIL</sequence>
<dbReference type="OrthoDB" id="6487899at2759"/>
<organism evidence="2">
    <name type="scientific">Rhipicephalus microplus</name>
    <name type="common">Cattle tick</name>
    <name type="synonym">Boophilus microplus</name>
    <dbReference type="NCBI Taxonomy" id="6941"/>
    <lineage>
        <taxon>Eukaryota</taxon>
        <taxon>Metazoa</taxon>
        <taxon>Ecdysozoa</taxon>
        <taxon>Arthropoda</taxon>
        <taxon>Chelicerata</taxon>
        <taxon>Arachnida</taxon>
        <taxon>Acari</taxon>
        <taxon>Parasitiformes</taxon>
        <taxon>Ixodida</taxon>
        <taxon>Ixodoidea</taxon>
        <taxon>Ixodidae</taxon>
        <taxon>Rhipicephalinae</taxon>
        <taxon>Rhipicephalus</taxon>
        <taxon>Boophilus</taxon>
    </lineage>
</organism>